<evidence type="ECO:0000313" key="2">
    <source>
        <dbReference type="EMBL" id="PZW43003.1"/>
    </source>
</evidence>
<dbReference type="RefSeq" id="WP_111399100.1">
    <property type="nucleotide sequence ID" value="NZ_QKYU01000017.1"/>
</dbReference>
<gene>
    <name evidence="2" type="ORF">C8P66_11728</name>
</gene>
<proteinExistence type="predicted"/>
<organism evidence="2 3">
    <name type="scientific">Humitalea rosea</name>
    <dbReference type="NCBI Taxonomy" id="990373"/>
    <lineage>
        <taxon>Bacteria</taxon>
        <taxon>Pseudomonadati</taxon>
        <taxon>Pseudomonadota</taxon>
        <taxon>Alphaproteobacteria</taxon>
        <taxon>Acetobacterales</taxon>
        <taxon>Roseomonadaceae</taxon>
        <taxon>Humitalea</taxon>
    </lineage>
</organism>
<dbReference type="Proteomes" id="UP000249688">
    <property type="component" value="Unassembled WGS sequence"/>
</dbReference>
<protein>
    <submittedName>
        <fullName evidence="2">Uncharacterized protein</fullName>
    </submittedName>
</protein>
<name>A0A2W7IWD4_9PROT</name>
<dbReference type="OrthoDB" id="8479133at2"/>
<feature type="compositionally biased region" description="Polar residues" evidence="1">
    <location>
        <begin position="414"/>
        <end position="425"/>
    </location>
</feature>
<feature type="region of interest" description="Disordered" evidence="1">
    <location>
        <begin position="400"/>
        <end position="425"/>
    </location>
</feature>
<comment type="caution">
    <text evidence="2">The sequence shown here is derived from an EMBL/GenBank/DDBJ whole genome shotgun (WGS) entry which is preliminary data.</text>
</comment>
<reference evidence="2 3" key="1">
    <citation type="submission" date="2018-06" db="EMBL/GenBank/DDBJ databases">
        <title>Genomic Encyclopedia of Archaeal and Bacterial Type Strains, Phase II (KMG-II): from individual species to whole genera.</title>
        <authorList>
            <person name="Goeker M."/>
        </authorList>
    </citation>
    <scope>NUCLEOTIDE SEQUENCE [LARGE SCALE GENOMIC DNA]</scope>
    <source>
        <strain evidence="2 3">DSM 24525</strain>
    </source>
</reference>
<keyword evidence="3" id="KW-1185">Reference proteome</keyword>
<evidence type="ECO:0000256" key="1">
    <source>
        <dbReference type="SAM" id="MobiDB-lite"/>
    </source>
</evidence>
<dbReference type="EMBL" id="QKYU01000017">
    <property type="protein sequence ID" value="PZW43003.1"/>
    <property type="molecule type" value="Genomic_DNA"/>
</dbReference>
<accession>A0A2W7IWD4</accession>
<evidence type="ECO:0000313" key="3">
    <source>
        <dbReference type="Proteomes" id="UP000249688"/>
    </source>
</evidence>
<sequence>MARRDDMADRLPPAWREGELVRGLLGVVAAQIELLDDEAREVQRAHFWRTALNFPEVAGLGALLDIPPEPGQQRDEYRAWVDALRDTILGFGGPTRDAVRQVVAEYAQRHAEAARLPRLLPPLGDWGSEDDDPPPRLVETPRRWRWVAAPGDGAMEPLQQMTVENRGLDPAPAHFLLRGLAGGPEHSPLLANLTTGEALALATDVPQGSMVALVALPDGTVRASLDGHDITRYLGSIAGLVPGQPWTPAELVTPAQPITLRPGANRIWFMPIARYDVAGLDRYLAALADAAMMQGRYNTARFDAALYYQDPLMHLLVGFQESVPAAFRVDLDARWMLAPRGRTAEALATRERLDFALGRAVTRIRAVGVTSELRLLPSASIQPSPDRLVAMGPKRLRDAGSTGADRLLPRGGSFDTTGFDQTGFR</sequence>
<dbReference type="AlphaFoldDB" id="A0A2W7IWD4"/>